<dbReference type="GeneID" id="60656688"/>
<name>A0A6D2CAB6_9HELI</name>
<evidence type="ECO:0000313" key="2">
    <source>
        <dbReference type="Proteomes" id="UP000029870"/>
    </source>
</evidence>
<dbReference type="RefSeq" id="WP_027338285.1">
    <property type="nucleotide sequence ID" value="NZ_JAERIZ010000030.1"/>
</dbReference>
<dbReference type="Proteomes" id="UP000029870">
    <property type="component" value="Unassembled WGS sequence"/>
</dbReference>
<dbReference type="EMBL" id="JRPH02000014">
    <property type="protein sequence ID" value="TLE04524.1"/>
    <property type="molecule type" value="Genomic_DNA"/>
</dbReference>
<reference evidence="1 2" key="1">
    <citation type="journal article" date="2014" name="Genome Announc.">
        <title>Draft genome sequences of eight enterohepatic helicobacter species isolated from both laboratory and wild rodents.</title>
        <authorList>
            <person name="Sheh A."/>
            <person name="Shen Z."/>
            <person name="Fox J.G."/>
        </authorList>
    </citation>
    <scope>NUCLEOTIDE SEQUENCE [LARGE SCALE GENOMIC DNA]</scope>
    <source>
        <strain evidence="1 2">Missouri</strain>
    </source>
</reference>
<accession>A0A6D2CAB6</accession>
<organism evidence="1 2">
    <name type="scientific">Helicobacter bilis</name>
    <dbReference type="NCBI Taxonomy" id="37372"/>
    <lineage>
        <taxon>Bacteria</taxon>
        <taxon>Pseudomonadati</taxon>
        <taxon>Campylobacterota</taxon>
        <taxon>Epsilonproteobacteria</taxon>
        <taxon>Campylobacterales</taxon>
        <taxon>Helicobacteraceae</taxon>
        <taxon>Helicobacter</taxon>
    </lineage>
</organism>
<gene>
    <name evidence="1" type="ORF">LS77_005785</name>
</gene>
<sequence length="71" mass="8719">MALKEFHKFELKDFTQERFINFFESVREKTDNFNQKIKDDLAKKDKIQNLLSFYLVVIRNLFNFLSLRQNL</sequence>
<protein>
    <submittedName>
        <fullName evidence="1">Uncharacterized protein</fullName>
    </submittedName>
</protein>
<dbReference type="AlphaFoldDB" id="A0A6D2CAB6"/>
<proteinExistence type="predicted"/>
<evidence type="ECO:0000313" key="1">
    <source>
        <dbReference type="EMBL" id="TLE04524.1"/>
    </source>
</evidence>
<comment type="caution">
    <text evidence="1">The sequence shown here is derived from an EMBL/GenBank/DDBJ whole genome shotgun (WGS) entry which is preliminary data.</text>
</comment>